<organism evidence="2 3">
    <name type="scientific">Acetivibrio saccincola</name>
    <dbReference type="NCBI Taxonomy" id="1677857"/>
    <lineage>
        <taxon>Bacteria</taxon>
        <taxon>Bacillati</taxon>
        <taxon>Bacillota</taxon>
        <taxon>Clostridia</taxon>
        <taxon>Eubacteriales</taxon>
        <taxon>Oscillospiraceae</taxon>
        <taxon>Acetivibrio</taxon>
    </lineage>
</organism>
<dbReference type="Proteomes" id="UP000233534">
    <property type="component" value="Chromosome"/>
</dbReference>
<dbReference type="Pfam" id="PF08878">
    <property type="entry name" value="HamA"/>
    <property type="match status" value="1"/>
</dbReference>
<dbReference type="RefSeq" id="WP_101298575.1">
    <property type="nucleotide sequence ID" value="NZ_CP025197.1"/>
</dbReference>
<dbReference type="KEGG" id="hsc:HVS_00820"/>
<protein>
    <recommendedName>
        <fullName evidence="1">Anti-bacteriophage protein A/HamA C-terminal domain-containing protein</fullName>
    </recommendedName>
</protein>
<dbReference type="EMBL" id="CP025197">
    <property type="protein sequence ID" value="AUG56140.1"/>
    <property type="molecule type" value="Genomic_DNA"/>
</dbReference>
<proteinExistence type="predicted"/>
<sequence>MKQFPDLHNWFNISEYYEHNKCRTITLLWKKDLKEDDVQRFIVEFAKLICRLRCNGELILEDNGEDLCYKFQQAIGNKIELEKEEKERLAKYIFFDGMISQSKYNKTKNYIESLDREAFNGYFGEVLFYIVREQCLEDEKVIIEPSCPKTYSKQPGLDYVEIRKCDSDYYFIIGEVKTTDDTIDDYPDKILDSLIERPVHLIHQTINAFKERTKYSAPEDLKKFINRMPIYFMNKNPTKHKRFAGVINYGRNSPPRKTVFQNFRAKCVTHLYDSSECRRIKLIGIKGMKDIKERVLEVIWTKLSI</sequence>
<name>A0A2K9EL32_9FIRM</name>
<evidence type="ECO:0000259" key="1">
    <source>
        <dbReference type="Pfam" id="PF08878"/>
    </source>
</evidence>
<accession>A0A2K9EL32</accession>
<feature type="domain" description="Anti-bacteriophage protein A/HamA C-terminal" evidence="1">
    <location>
        <begin position="81"/>
        <end position="297"/>
    </location>
</feature>
<gene>
    <name evidence="2" type="ORF">HVS_00820</name>
</gene>
<dbReference type="AlphaFoldDB" id="A0A2K9EL32"/>
<evidence type="ECO:0000313" key="2">
    <source>
        <dbReference type="EMBL" id="AUG56140.1"/>
    </source>
</evidence>
<reference evidence="2 3" key="1">
    <citation type="submission" date="2017-12" db="EMBL/GenBank/DDBJ databases">
        <title>Complete genome sequence of Herbivorax saccincola GGR1, a novel Cellulosome-producing hydrolytic bacterium in a thermophilic biogas plant, established by Illumina and Nanopore MinION sequencing.</title>
        <authorList>
            <person name="Pechtl A."/>
            <person name="Ruckert C."/>
            <person name="Koeck D.E."/>
            <person name="Maus I."/>
            <person name="Winkler A."/>
            <person name="Kalinowski J."/>
            <person name="Puhler A."/>
            <person name="Schwarz W.W."/>
            <person name="Zverlov V.V."/>
            <person name="Schluter A."/>
            <person name="Liebl W."/>
        </authorList>
    </citation>
    <scope>NUCLEOTIDE SEQUENCE [LARGE SCALE GENOMIC DNA]</scope>
    <source>
        <strain evidence="3">SR1</strain>
    </source>
</reference>
<dbReference type="InterPro" id="IPR014976">
    <property type="entry name" value="AbpA_HamA_C"/>
</dbReference>
<keyword evidence="3" id="KW-1185">Reference proteome</keyword>
<evidence type="ECO:0000313" key="3">
    <source>
        <dbReference type="Proteomes" id="UP000233534"/>
    </source>
</evidence>